<comment type="caution">
    <text evidence="2">The sequence shown here is derived from an EMBL/GenBank/DDBJ whole genome shotgun (WGS) entry which is preliminary data.</text>
</comment>
<feature type="chain" id="PRO_5037022932" evidence="1">
    <location>
        <begin position="20"/>
        <end position="221"/>
    </location>
</feature>
<organism evidence="2 3">
    <name type="scientific">Sagittula salina</name>
    <dbReference type="NCBI Taxonomy" id="2820268"/>
    <lineage>
        <taxon>Bacteria</taxon>
        <taxon>Pseudomonadati</taxon>
        <taxon>Pseudomonadota</taxon>
        <taxon>Alphaproteobacteria</taxon>
        <taxon>Rhodobacterales</taxon>
        <taxon>Roseobacteraceae</taxon>
        <taxon>Sagittula</taxon>
    </lineage>
</organism>
<sequence>MRVLLALLSCLTLALPAQAEAGAWPRDKGAGFLAVATRLTWPQDITLWTSLSPTEDYQTLYIEYGLTDRLTLGLDVGRSVSGAGKTVAFLQMPLRDRDRGPKIAAQMGLGQISGETVLRPGLSLGWGLRNGWLALDGVAEIRATGAADTKLDITRGWNLPRNFMLILQLQTGLQQDDPAFARFAPSLVFPLRKRIKGEFGGAWGLAGDSSMGLKFGLWAEF</sequence>
<proteinExistence type="predicted"/>
<reference evidence="2" key="1">
    <citation type="submission" date="2021-03" db="EMBL/GenBank/DDBJ databases">
        <title>Sagittula salina sp. nov. strain M10.9X isolated from the marine waste.</title>
        <authorList>
            <person name="Satari L."/>
            <person name="Molina-Menor E."/>
            <person name="Vidal-Verdu A."/>
            <person name="Pascual J."/>
            <person name="Pereto J."/>
            <person name="Porcar M."/>
        </authorList>
    </citation>
    <scope>NUCLEOTIDE SEQUENCE</scope>
    <source>
        <strain evidence="2">M10.9X</strain>
    </source>
</reference>
<evidence type="ECO:0000256" key="1">
    <source>
        <dbReference type="SAM" id="SignalP"/>
    </source>
</evidence>
<dbReference type="Proteomes" id="UP000675940">
    <property type="component" value="Unassembled WGS sequence"/>
</dbReference>
<keyword evidence="1" id="KW-0732">Signal</keyword>
<protein>
    <submittedName>
        <fullName evidence="2">Uncharacterized protein</fullName>
    </submittedName>
</protein>
<dbReference type="AlphaFoldDB" id="A0A940MP85"/>
<dbReference type="EMBL" id="JAGISH010000001">
    <property type="protein sequence ID" value="MBP0481632.1"/>
    <property type="molecule type" value="Genomic_DNA"/>
</dbReference>
<gene>
    <name evidence="2" type="ORF">J5474_03885</name>
</gene>
<dbReference type="RefSeq" id="WP_209359450.1">
    <property type="nucleotide sequence ID" value="NZ_JAGISH010000001.1"/>
</dbReference>
<name>A0A940MP85_9RHOB</name>
<evidence type="ECO:0000313" key="2">
    <source>
        <dbReference type="EMBL" id="MBP0481632.1"/>
    </source>
</evidence>
<keyword evidence="3" id="KW-1185">Reference proteome</keyword>
<accession>A0A940MP85</accession>
<feature type="signal peptide" evidence="1">
    <location>
        <begin position="1"/>
        <end position="19"/>
    </location>
</feature>
<evidence type="ECO:0000313" key="3">
    <source>
        <dbReference type="Proteomes" id="UP000675940"/>
    </source>
</evidence>